<protein>
    <recommendedName>
        <fullName evidence="4">UvrD-like helicase ATP-binding domain-containing protein</fullName>
    </recommendedName>
</protein>
<organism evidence="2 3">
    <name type="scientific">Mytilus galloprovincialis</name>
    <name type="common">Mediterranean mussel</name>
    <dbReference type="NCBI Taxonomy" id="29158"/>
    <lineage>
        <taxon>Eukaryota</taxon>
        <taxon>Metazoa</taxon>
        <taxon>Spiralia</taxon>
        <taxon>Lophotrochozoa</taxon>
        <taxon>Mollusca</taxon>
        <taxon>Bivalvia</taxon>
        <taxon>Autobranchia</taxon>
        <taxon>Pteriomorphia</taxon>
        <taxon>Mytilida</taxon>
        <taxon>Mytiloidea</taxon>
        <taxon>Mytilidae</taxon>
        <taxon>Mytilinae</taxon>
        <taxon>Mytilus</taxon>
    </lineage>
</organism>
<dbReference type="PANTHER" id="PTHR21529:SF4">
    <property type="entry name" value="TPR AND ANKYRIN REPEAT-CONTAINING PROTEIN 1"/>
    <property type="match status" value="1"/>
</dbReference>
<proteinExistence type="predicted"/>
<dbReference type="Proteomes" id="UP000596742">
    <property type="component" value="Unassembled WGS sequence"/>
</dbReference>
<gene>
    <name evidence="2" type="ORF">MGAL_10B013734</name>
</gene>
<accession>A0A8B6DW77</accession>
<sequence length="2372" mass="275005">MELFGKHPDKYVRLDPRQKDNNGDTLFHLVVKRTCTKTLKKMAELLLNKHVPCKVQNKDGKFPLDYLKVGDQRYKILQKAMEYDRTQIKTDIPTIHKPTIGKKKDQDPLVVHMPSQERTHHNVKTIDSKPNIQPETIKESFLSQIEKLICVLSQKTSTLEHSNVEPSKEIDTGKITLENEDNDESEFDQIESEISQDPLEGKPWEVECTSGVLKSLQSNRILPTFKQKIVKIIDDLASGIYSKKCFKPLMTNSKSVKLYESKISSASRLIWEVGKQFSPRLTKQCTKPVNIYTDIIRIWEVVIEHKNIHSAVERIVSSIEMSHNKGAKCLIQKKLKKCGVQEEFNNINKRQNSKSDNRDFEKPNIYVESGSDTDNLVDEISFFPPASPKDTEFSTIKFYTFSSDVALNVLHQMKGEFPFRVTDVEYQITNLPFDAPIVLIGRSGTGKTTCCVYRLWYRFQQFWLTNITDEVVAEDLQSKDQDHCEEEISVTDTCFPSEQKLINVDGLPEKLNAEPNGKHPKTNEKDSGACFDKGSKEGADNNFKTEVIIKPNFNENSIITRESDQTALLSIEEDINDSRSFDEYKDELRQIFLTKNPVLCREVQKTFKSFIDGDEKTSRLFKMKDEDLPNRLQDIDKHQYPLFITAKHFWLMLDATLGPPYYFDRHIDGSPKTEIEGWTDIDDMQTILDDEFDSDISDDSESNEEEEELDLQIILNENKRTRIIKIDPRREVTYERFRKQKNPKWKVNEIYVDEAQDFAQAELFLLIKLCESPHGMFVTGDTAQSIMKGISFRFKDLVSLFHYANNELPVKTVGVSVQPDRIYELPHNYRSHSGITDLATSVLDILKDLFPDSFDILPNDQCLFNGPDPVLLETVSSSRLSLILCDNKRETSKIEFGAHQVILVVNDKARQNIPDDMKSGLVLTLYEAKGLEFDDVLLYNIFTDSEATKEWRVVLSFLEKRTKKTWKNETSISLQISADSRPLPFDPKQHKVLNSELKQLYTAITRARQNIWIFDEDKDKRKPMFEYFKALRLVNVVPEDEDVKSFTCKSTPREWIATGEELMQKKMYIQAAKCFNTAGDSRKEDIAHAFQHYKNAILKSPNSSERKDGLYQATIQFLKANKTKEAAKCLEIAKHFELAAKVYEKREQFERAAEMFKTIKKPLDSCEYYERAGRFDKAIDVQLENKLFEYAIHSLKRYERLKEESPDQERQNRRMKLRDNQTEDQINRDAAEYYHKRKNFDEMKKALNRISDVHFRVKFLKDRFDGKNDYINFGASIYKEKGQTRNAARLYVEYGYTPEALLLYKKDREIYMIGKCLVLDSLMEIVIKPDGSANCSIGKSIEEVIVQLELASNYFSQCQNRILDRKCNYGKIANEFAEANLLLGRLTDQEKFVAIAFHHFLHRDGNQNANVVGKLECLNWMINHSNLRIESNLSKVMRGMKNLFKIFSKLIPLSIPSTNTKERKKDPILIDFGVKIEMDTYFYNPIHKPRILEVLKNNQDIAICKTAVKTVIYDIPATYDMILRHLLTKSNVWFCKIENVIEEELQKLRTWSLQPKIGGMTLEVRLANRTIRHIDFWQLIRLDMHNVKLEHFLNECHTSLAPNKKLGLLLQLSEDRRIPFLKCRKLMSDLIHTLPHISITKSDLFKYLKDVRAQMEAYFTSELEFSKNRERSVARIFEVIFFHKVFGLQNNMIDYLSNIEKIVLHERMKNVLSRNKAFCCGFFSNTSIDNPVAICVVRSFIKSLDCLQFYYSPFEALKTFSVFIYRMKKQQTTETLPELTLFLIWVRYFTLVGFSMQSKVLGMSRMKSHFIIPSSYITNSKFVELCVFYSKTRTTETMIGESKQVFQSADISDPLDKIIEIMAGINGKINIINIVFNRLDAYLKLKDSTQQSLTDNEALSSIIEIAEDVISLCMVYIINIGEVIPCKHESLLLKEFAVLRPHKRCPQHISDVVHGIQNSTGITDICMCVNNLLKKRGDNLIKCVWDNQKKCILKEKIDTVFNTKDTFFLPRTIRILLDPSLAVDEINEKLQTRLEETEIDEEEVRTIFGDHITNRKTKLEESIMHTVKVKEIRQSKGLVCYDEFLDDEMFASIISVNESVCDVCDYTFEYEAIGDEEEDGSELKTRTKKFDETSISDSMSLKSIAMSLSCTGNDMITAGAHEKAQSWKRNEQSLVTSCRTAQYLSHRLVSSESEDNKKKFMSLSSTSDDKVRLTYEEHTKSQSHQLKMKQVHDFYIHYKHELKPGLESVQNFISKYELSSDDASERYGADEIRISKFLLNFEECNDGVADMIRSKQWKPTQDVEKKLKLLVKLMNNLKNSVKMLFSLTPKTDISEAEKGTDELEYKPHNEKRKSKRKAKGKGSWRKINLDNM</sequence>
<feature type="region of interest" description="Disordered" evidence="1">
    <location>
        <begin position="2336"/>
        <end position="2372"/>
    </location>
</feature>
<keyword evidence="3" id="KW-1185">Reference proteome</keyword>
<reference evidence="2" key="1">
    <citation type="submission" date="2018-11" db="EMBL/GenBank/DDBJ databases">
        <authorList>
            <person name="Alioto T."/>
            <person name="Alioto T."/>
        </authorList>
    </citation>
    <scope>NUCLEOTIDE SEQUENCE</scope>
</reference>
<dbReference type="SUPFAM" id="SSF48452">
    <property type="entry name" value="TPR-like"/>
    <property type="match status" value="1"/>
</dbReference>
<feature type="region of interest" description="Disordered" evidence="1">
    <location>
        <begin position="1201"/>
        <end position="1222"/>
    </location>
</feature>
<evidence type="ECO:0000313" key="3">
    <source>
        <dbReference type="Proteomes" id="UP000596742"/>
    </source>
</evidence>
<dbReference type="InterPro" id="IPR027417">
    <property type="entry name" value="P-loop_NTPase"/>
</dbReference>
<evidence type="ECO:0000313" key="2">
    <source>
        <dbReference type="EMBL" id="VDI26147.1"/>
    </source>
</evidence>
<dbReference type="OrthoDB" id="3156807at2759"/>
<feature type="compositionally biased region" description="Basic residues" evidence="1">
    <location>
        <begin position="2349"/>
        <end position="2364"/>
    </location>
</feature>
<dbReference type="Gene3D" id="1.25.40.20">
    <property type="entry name" value="Ankyrin repeat-containing domain"/>
    <property type="match status" value="1"/>
</dbReference>
<feature type="compositionally biased region" description="Basic and acidic residues" evidence="1">
    <location>
        <begin position="2336"/>
        <end position="2348"/>
    </location>
</feature>
<dbReference type="InterPro" id="IPR039904">
    <property type="entry name" value="TRANK1"/>
</dbReference>
<dbReference type="InterPro" id="IPR036770">
    <property type="entry name" value="Ankyrin_rpt-contain_sf"/>
</dbReference>
<feature type="compositionally biased region" description="Basic and acidic residues" evidence="1">
    <location>
        <begin position="521"/>
        <end position="537"/>
    </location>
</feature>
<evidence type="ECO:0000256" key="1">
    <source>
        <dbReference type="SAM" id="MobiDB-lite"/>
    </source>
</evidence>
<evidence type="ECO:0008006" key="4">
    <source>
        <dbReference type="Google" id="ProtNLM"/>
    </source>
</evidence>
<dbReference type="Gene3D" id="3.40.50.300">
    <property type="entry name" value="P-loop containing nucleotide triphosphate hydrolases"/>
    <property type="match status" value="2"/>
</dbReference>
<dbReference type="SUPFAM" id="SSF52540">
    <property type="entry name" value="P-loop containing nucleoside triphosphate hydrolases"/>
    <property type="match status" value="1"/>
</dbReference>
<dbReference type="InterPro" id="IPR011990">
    <property type="entry name" value="TPR-like_helical_dom_sf"/>
</dbReference>
<name>A0A8B6DW77_MYTGA</name>
<dbReference type="EMBL" id="UYJE01004218">
    <property type="protein sequence ID" value="VDI26147.1"/>
    <property type="molecule type" value="Genomic_DNA"/>
</dbReference>
<dbReference type="PANTHER" id="PTHR21529">
    <property type="entry name" value="MAMMARY TURMOR VIRUS RECEPTOR HOMOLOG 1, 2 MTVR1, 2"/>
    <property type="match status" value="1"/>
</dbReference>
<feature type="region of interest" description="Disordered" evidence="1">
    <location>
        <begin position="509"/>
        <end position="537"/>
    </location>
</feature>
<comment type="caution">
    <text evidence="2">The sequence shown here is derived from an EMBL/GenBank/DDBJ whole genome shotgun (WGS) entry which is preliminary data.</text>
</comment>